<comment type="caution">
    <text evidence="1">The sequence shown here is derived from an EMBL/GenBank/DDBJ whole genome shotgun (WGS) entry which is preliminary data.</text>
</comment>
<evidence type="ECO:0000313" key="1">
    <source>
        <dbReference type="EMBL" id="RMU65292.1"/>
    </source>
</evidence>
<reference evidence="1 2" key="1">
    <citation type="submission" date="2018-08" db="EMBL/GenBank/DDBJ databases">
        <title>Recombination of ecologically and evolutionarily significant loci maintains genetic cohesion in the Pseudomonas syringae species complex.</title>
        <authorList>
            <person name="Dillon M."/>
            <person name="Thakur S."/>
            <person name="Almeida R.N.D."/>
            <person name="Weir B.S."/>
            <person name="Guttman D.S."/>
        </authorList>
    </citation>
    <scope>NUCLEOTIDE SEQUENCE [LARGE SCALE GENOMIC DNA]</scope>
    <source>
        <strain evidence="1 2">ICMP 14479</strain>
    </source>
</reference>
<dbReference type="AlphaFoldDB" id="A0A3M5W3Y1"/>
<gene>
    <name evidence="1" type="ORF">ALP29_02431</name>
</gene>
<evidence type="ECO:0000313" key="2">
    <source>
        <dbReference type="Proteomes" id="UP000280395"/>
    </source>
</evidence>
<organism evidence="1 2">
    <name type="scientific">Pseudomonas syringae pv. avii</name>
    <dbReference type="NCBI Taxonomy" id="663959"/>
    <lineage>
        <taxon>Bacteria</taxon>
        <taxon>Pseudomonadati</taxon>
        <taxon>Pseudomonadota</taxon>
        <taxon>Gammaproteobacteria</taxon>
        <taxon>Pseudomonadales</taxon>
        <taxon>Pseudomonadaceae</taxon>
        <taxon>Pseudomonas</taxon>
        <taxon>Pseudomonas syringae</taxon>
    </lineage>
</organism>
<accession>A0A3M5W3Y1</accession>
<proteinExistence type="predicted"/>
<name>A0A3M5W3Y1_PSESX</name>
<sequence>MKRYIPLTGIDLVPASLLIDSEAPLDVLQAMAEYRIRTVTQVLENIAFRGEVDADCVVLSDFAQLLAIPLRDGCDLMDVIGRRLQKEASEVEVTPAEAVS</sequence>
<protein>
    <recommendedName>
        <fullName evidence="3">Short-chain dehydrogenase</fullName>
    </recommendedName>
</protein>
<dbReference type="Proteomes" id="UP000280395">
    <property type="component" value="Unassembled WGS sequence"/>
</dbReference>
<dbReference type="RefSeq" id="WP_122299298.1">
    <property type="nucleotide sequence ID" value="NZ_RBUA01000157.1"/>
</dbReference>
<evidence type="ECO:0008006" key="3">
    <source>
        <dbReference type="Google" id="ProtNLM"/>
    </source>
</evidence>
<dbReference type="EMBL" id="RBUA01000157">
    <property type="protein sequence ID" value="RMU65292.1"/>
    <property type="molecule type" value="Genomic_DNA"/>
</dbReference>